<dbReference type="Proteomes" id="UP000260025">
    <property type="component" value="Unassembled WGS sequence"/>
</dbReference>
<dbReference type="GeneID" id="61927380"/>
<dbReference type="Proteomes" id="UP000503330">
    <property type="component" value="Chromosome"/>
</dbReference>
<evidence type="ECO:0000313" key="3">
    <source>
        <dbReference type="EMBL" id="KGJ52381.1"/>
    </source>
</evidence>
<reference evidence="4" key="5">
    <citation type="journal article" date="2022" name="Clin. Infect. Dis.">
        <title>Association between Clostridium innocuum and antibiotic-associated diarrhea in adults and children: A cross-sectional study and comparative genomics analysis.</title>
        <authorList>
            <person name="Cherny K.E."/>
            <person name="Muscat E.B."/>
            <person name="Balaji A."/>
            <person name="Mukherjee J."/>
            <person name="Ozer E.A."/>
            <person name="Angarone M.P."/>
            <person name="Hauser A.R."/>
            <person name="Sichel J.S."/>
            <person name="Amponsah E."/>
            <person name="Kociolek L.K."/>
        </authorList>
    </citation>
    <scope>NUCLEOTIDE SEQUENCE</scope>
    <source>
        <strain evidence="4">NU1-AC-029v</strain>
    </source>
</reference>
<feature type="region of interest" description="Disordered" evidence="1">
    <location>
        <begin position="164"/>
        <end position="183"/>
    </location>
</feature>
<organism evidence="3 8">
    <name type="scientific">Clostridium innocuum</name>
    <dbReference type="NCBI Taxonomy" id="1522"/>
    <lineage>
        <taxon>Bacteria</taxon>
        <taxon>Bacillati</taxon>
        <taxon>Bacillota</taxon>
        <taxon>Clostridia</taxon>
        <taxon>Eubacteriales</taxon>
        <taxon>Clostridiaceae</taxon>
        <taxon>Clostridium</taxon>
    </lineage>
</organism>
<evidence type="ECO:0000256" key="1">
    <source>
        <dbReference type="SAM" id="MobiDB-lite"/>
    </source>
</evidence>
<keyword evidence="2" id="KW-0812">Transmembrane</keyword>
<dbReference type="Proteomes" id="UP000030008">
    <property type="component" value="Unassembled WGS sequence"/>
</dbReference>
<dbReference type="Proteomes" id="UP000604383">
    <property type="component" value="Unassembled WGS sequence"/>
</dbReference>
<reference evidence="5" key="3">
    <citation type="journal article" date="2019" name="Nat. Med.">
        <title>A library of human gut bacterial isolates paired with longitudinal multiomics data enables mechanistic microbiome research.</title>
        <authorList>
            <person name="Poyet M."/>
            <person name="Groussin M."/>
            <person name="Gibbons S.M."/>
            <person name="Avila-Pacheco J."/>
            <person name="Jiang X."/>
            <person name="Kearney S.M."/>
            <person name="Perrotta A.R."/>
            <person name="Berdy B."/>
            <person name="Zhao S."/>
            <person name="Lieberman T.D."/>
            <person name="Swanson P.K."/>
            <person name="Smith M."/>
            <person name="Roesemann S."/>
            <person name="Alexander J.E."/>
            <person name="Rich S.A."/>
            <person name="Livny J."/>
            <person name="Vlamakis H."/>
            <person name="Clish C."/>
            <person name="Bullock K."/>
            <person name="Deik A."/>
            <person name="Scott J."/>
            <person name="Pierce K.A."/>
            <person name="Xavier R.J."/>
            <person name="Alm E.J."/>
        </authorList>
    </citation>
    <scope>NUCLEOTIDE SEQUENCE</scope>
    <source>
        <strain evidence="5">BIOML-A12</strain>
    </source>
</reference>
<accession>A0A099I494</accession>
<evidence type="ECO:0000313" key="9">
    <source>
        <dbReference type="Proteomes" id="UP000260025"/>
    </source>
</evidence>
<feature type="transmembrane region" description="Helical" evidence="2">
    <location>
        <begin position="20"/>
        <end position="38"/>
    </location>
</feature>
<dbReference type="Proteomes" id="UP001203972">
    <property type="component" value="Unassembled WGS sequence"/>
</dbReference>
<dbReference type="OrthoDB" id="1770740at2"/>
<evidence type="ECO:0000313" key="8">
    <source>
        <dbReference type="Proteomes" id="UP000030008"/>
    </source>
</evidence>
<reference evidence="7 9" key="2">
    <citation type="submission" date="2018-08" db="EMBL/GenBank/DDBJ databases">
        <title>A genome reference for cultivated species of the human gut microbiota.</title>
        <authorList>
            <person name="Zou Y."/>
            <person name="Xue W."/>
            <person name="Luo G."/>
        </authorList>
    </citation>
    <scope>NUCLEOTIDE SEQUENCE [LARGE SCALE GENOMIC DNA]</scope>
    <source>
        <strain evidence="7 9">OF01-2LB</strain>
    </source>
</reference>
<evidence type="ECO:0000256" key="2">
    <source>
        <dbReference type="SAM" id="Phobius"/>
    </source>
</evidence>
<keyword evidence="2" id="KW-0472">Membrane</keyword>
<dbReference type="AlphaFoldDB" id="A0A099I494"/>
<reference evidence="3 8" key="1">
    <citation type="submission" date="2014-08" db="EMBL/GenBank/DDBJ databases">
        <title>Clostridium innocuum, an unnegligible vancomycin-resistant pathogen causing extra-intestinal infections.</title>
        <authorList>
            <person name="Feng Y."/>
            <person name="Chiu C.-H."/>
        </authorList>
    </citation>
    <scope>NUCLEOTIDE SEQUENCE [LARGE SCALE GENOMIC DNA]</scope>
    <source>
        <strain evidence="3 8">AN88</strain>
    </source>
</reference>
<dbReference type="EMBL" id="JQIF01000069">
    <property type="protein sequence ID" value="KGJ52381.1"/>
    <property type="molecule type" value="Genomic_DNA"/>
</dbReference>
<keyword evidence="2" id="KW-1133">Transmembrane helix</keyword>
<evidence type="ECO:0000313" key="7">
    <source>
        <dbReference type="EMBL" id="RGC18133.1"/>
    </source>
</evidence>
<dbReference type="EMBL" id="QVEV01000003">
    <property type="protein sequence ID" value="RGC18133.1"/>
    <property type="molecule type" value="Genomic_DNA"/>
</dbReference>
<dbReference type="RefSeq" id="WP_002607584.1">
    <property type="nucleotide sequence ID" value="NZ_AP025565.1"/>
</dbReference>
<proteinExistence type="predicted"/>
<dbReference type="EMBL" id="CP048838">
    <property type="protein sequence ID" value="QJA04116.1"/>
    <property type="molecule type" value="Genomic_DNA"/>
</dbReference>
<evidence type="ECO:0000313" key="10">
    <source>
        <dbReference type="Proteomes" id="UP000503330"/>
    </source>
</evidence>
<evidence type="ECO:0000313" key="4">
    <source>
        <dbReference type="EMBL" id="MCR0233937.1"/>
    </source>
</evidence>
<evidence type="ECO:0000313" key="5">
    <source>
        <dbReference type="EMBL" id="MZH57430.1"/>
    </source>
</evidence>
<gene>
    <name evidence="3" type="ORF">CIAN88_15160</name>
    <name evidence="7" type="ORF">DXA38_04025</name>
    <name evidence="6" type="ORF">G4D54_17545</name>
    <name evidence="5" type="ORF">GT664_17160</name>
    <name evidence="4" type="ORF">MKC95_14280</name>
</gene>
<evidence type="ECO:0000313" key="6">
    <source>
        <dbReference type="EMBL" id="QJA04116.1"/>
    </source>
</evidence>
<sequence>MSKKKKKTKAGGGKSKILYWIAGIVILIPVLLLGWIYLSAKESSGSPTVGSRFDNSLNPAITEEQLDKVKSAMKLDGVESVEVNLISATLRINIDTKDDASSAKVKSIMNEAYDKVNDILPIKKYFTNNDSDKMYDLEVHVYNFIPDDKHSADDQIYKIKTKTAAAKKPNVSTPSSPKNKSVAEKLLKQQEEAAKKNK</sequence>
<feature type="compositionally biased region" description="Polar residues" evidence="1">
    <location>
        <begin position="170"/>
        <end position="179"/>
    </location>
</feature>
<dbReference type="EMBL" id="WWTN01000035">
    <property type="protein sequence ID" value="MZH57430.1"/>
    <property type="molecule type" value="Genomic_DNA"/>
</dbReference>
<dbReference type="EMBL" id="JAKTMA010000025">
    <property type="protein sequence ID" value="MCR0233937.1"/>
    <property type="molecule type" value="Genomic_DNA"/>
</dbReference>
<protein>
    <submittedName>
        <fullName evidence="3">Uncharacterized protein</fullName>
    </submittedName>
</protein>
<reference evidence="6 10" key="4">
    <citation type="submission" date="2020-02" db="EMBL/GenBank/DDBJ databases">
        <authorList>
            <person name="Kociolek L.K."/>
            <person name="Ozer E.A."/>
        </authorList>
    </citation>
    <scope>NUCLEOTIDE SEQUENCE [LARGE SCALE GENOMIC DNA]</scope>
    <source>
        <strain evidence="6 10">ATCC 14501</strain>
    </source>
</reference>
<name>A0A099I494_CLOIN</name>